<sequence length="269" mass="30124">MKPGVSTLLNHNYYGSNTSRLLFLCPPQSHPIQHVRWGGISDSVMTLPSCGTVILKRYEDAIADNDNILGCILGAATKHSGEACASATWIRSRRSSKRVPATDFAVIDLSDLDELRLQADDLDPGLAARILLNPDRIIEFFDLEVNVPDKAKVKEMLTATETLVSVLEHHPELENQKRSKAGRIYYCWHLARGTHQRVEDLENHQNPSPFNLTHVAVSSFIGLWYLIDKQPDVLRTKANDTDETIVPFGDAVHSAAKECYALVQRWIVE</sequence>
<gene>
    <name evidence="1" type="ORF">BU16DRAFT_554172</name>
</gene>
<dbReference type="AlphaFoldDB" id="A0A6A6RCJ0"/>
<dbReference type="EMBL" id="MU004181">
    <property type="protein sequence ID" value="KAF2502102.1"/>
    <property type="molecule type" value="Genomic_DNA"/>
</dbReference>
<dbReference type="Gene3D" id="3.40.47.10">
    <property type="match status" value="1"/>
</dbReference>
<dbReference type="OrthoDB" id="329835at2759"/>
<organism evidence="1 2">
    <name type="scientific">Lophium mytilinum</name>
    <dbReference type="NCBI Taxonomy" id="390894"/>
    <lineage>
        <taxon>Eukaryota</taxon>
        <taxon>Fungi</taxon>
        <taxon>Dikarya</taxon>
        <taxon>Ascomycota</taxon>
        <taxon>Pezizomycotina</taxon>
        <taxon>Dothideomycetes</taxon>
        <taxon>Pleosporomycetidae</taxon>
        <taxon>Mytilinidiales</taxon>
        <taxon>Mytilinidiaceae</taxon>
        <taxon>Lophium</taxon>
    </lineage>
</organism>
<dbReference type="InterPro" id="IPR016039">
    <property type="entry name" value="Thiolase-like"/>
</dbReference>
<dbReference type="SUPFAM" id="SSF53901">
    <property type="entry name" value="Thiolase-like"/>
    <property type="match status" value="1"/>
</dbReference>
<name>A0A6A6RCJ0_9PEZI</name>
<keyword evidence="2" id="KW-1185">Reference proteome</keyword>
<accession>A0A6A6RCJ0</accession>
<evidence type="ECO:0000313" key="2">
    <source>
        <dbReference type="Proteomes" id="UP000799750"/>
    </source>
</evidence>
<dbReference type="Proteomes" id="UP000799750">
    <property type="component" value="Unassembled WGS sequence"/>
</dbReference>
<proteinExistence type="predicted"/>
<protein>
    <submittedName>
        <fullName evidence="1">Uncharacterized protein</fullName>
    </submittedName>
</protein>
<dbReference type="GO" id="GO:0016746">
    <property type="term" value="F:acyltransferase activity"/>
    <property type="evidence" value="ECO:0007669"/>
    <property type="project" value="InterPro"/>
</dbReference>
<reference evidence="1" key="1">
    <citation type="journal article" date="2020" name="Stud. Mycol.">
        <title>101 Dothideomycetes genomes: a test case for predicting lifestyles and emergence of pathogens.</title>
        <authorList>
            <person name="Haridas S."/>
            <person name="Albert R."/>
            <person name="Binder M."/>
            <person name="Bloem J."/>
            <person name="Labutti K."/>
            <person name="Salamov A."/>
            <person name="Andreopoulos B."/>
            <person name="Baker S."/>
            <person name="Barry K."/>
            <person name="Bills G."/>
            <person name="Bluhm B."/>
            <person name="Cannon C."/>
            <person name="Castanera R."/>
            <person name="Culley D."/>
            <person name="Daum C."/>
            <person name="Ezra D."/>
            <person name="Gonzalez J."/>
            <person name="Henrissat B."/>
            <person name="Kuo A."/>
            <person name="Liang C."/>
            <person name="Lipzen A."/>
            <person name="Lutzoni F."/>
            <person name="Magnuson J."/>
            <person name="Mondo S."/>
            <person name="Nolan M."/>
            <person name="Ohm R."/>
            <person name="Pangilinan J."/>
            <person name="Park H.-J."/>
            <person name="Ramirez L."/>
            <person name="Alfaro M."/>
            <person name="Sun H."/>
            <person name="Tritt A."/>
            <person name="Yoshinaga Y."/>
            <person name="Zwiers L.-H."/>
            <person name="Turgeon B."/>
            <person name="Goodwin S."/>
            <person name="Spatafora J."/>
            <person name="Crous P."/>
            <person name="Grigoriev I."/>
        </authorList>
    </citation>
    <scope>NUCLEOTIDE SEQUENCE</scope>
    <source>
        <strain evidence="1">CBS 269.34</strain>
    </source>
</reference>
<evidence type="ECO:0000313" key="1">
    <source>
        <dbReference type="EMBL" id="KAF2502102.1"/>
    </source>
</evidence>